<keyword evidence="1" id="KW-1133">Transmembrane helix</keyword>
<sequence>MKAKYYLFILSMCILLGYGIFYVWVHHLYDHQTLSAWHSLSHQNAPEILLTLHNKKDDVEIECRKVTQTRERITYTYNKHIRLSYIATFTGLGETCTECTIQKEINIAGLSLRIGDPEAIDFGVICE</sequence>
<evidence type="ECO:0000313" key="2">
    <source>
        <dbReference type="EMBL" id="SEH83470.1"/>
    </source>
</evidence>
<accession>A0A1C7PD50</accession>
<dbReference type="STRING" id="1679444.PYTT_1094"/>
<reference evidence="3" key="1">
    <citation type="submission" date="2016-09" db="EMBL/GenBank/DDBJ databases">
        <authorList>
            <person name="Koehorst J."/>
        </authorList>
    </citation>
    <scope>NUCLEOTIDE SEQUENCE [LARGE SCALE GENOMIC DNA]</scope>
</reference>
<dbReference type="AlphaFoldDB" id="A0A1C7PD50"/>
<keyword evidence="3" id="KW-1185">Reference proteome</keyword>
<keyword evidence="1" id="KW-0472">Membrane</keyword>
<feature type="transmembrane region" description="Helical" evidence="1">
    <location>
        <begin position="6"/>
        <end position="25"/>
    </location>
</feature>
<evidence type="ECO:0000256" key="1">
    <source>
        <dbReference type="SAM" id="Phobius"/>
    </source>
</evidence>
<keyword evidence="1" id="KW-0812">Transmembrane</keyword>
<proteinExistence type="predicted"/>
<dbReference type="KEGG" id="agl:PYTT_1094"/>
<organism evidence="2 3">
    <name type="scientific">Akkermansia glycaniphila</name>
    <dbReference type="NCBI Taxonomy" id="1679444"/>
    <lineage>
        <taxon>Bacteria</taxon>
        <taxon>Pseudomonadati</taxon>
        <taxon>Verrucomicrobiota</taxon>
        <taxon>Verrucomicrobiia</taxon>
        <taxon>Verrucomicrobiales</taxon>
        <taxon>Akkermansiaceae</taxon>
        <taxon>Akkermansia</taxon>
    </lineage>
</organism>
<dbReference type="RefSeq" id="WP_067774049.1">
    <property type="nucleotide sequence ID" value="NZ_LIGX01000017.1"/>
</dbReference>
<dbReference type="Proteomes" id="UP000176204">
    <property type="component" value="Chromosome I"/>
</dbReference>
<protein>
    <submittedName>
        <fullName evidence="2">Uncharacterized protein</fullName>
    </submittedName>
</protein>
<evidence type="ECO:0000313" key="3">
    <source>
        <dbReference type="Proteomes" id="UP000176204"/>
    </source>
</evidence>
<dbReference type="EMBL" id="LT629973">
    <property type="protein sequence ID" value="SEH83470.1"/>
    <property type="molecule type" value="Genomic_DNA"/>
</dbReference>
<gene>
    <name evidence="2" type="ORF">PYTT_1094</name>
</gene>
<name>A0A1C7PD50_9BACT</name>